<dbReference type="CDD" id="cd05233">
    <property type="entry name" value="SDR_c"/>
    <property type="match status" value="1"/>
</dbReference>
<sequence>MTPTLEGSAALVTGGGSSIGFESARRLARDGAAVTIVGRDESKLQRAAETLRQERPGARVEWTRCDVTIESDVERAVAYATDRHDVLNICVASAGGSSGMAPLLLTPADQLRDDLALNIVGTFLTLKHSATAMRAAGGGSFVAISSNSATIAYPYLSSYCASKAGLEALIRVAADELGTFNIRVNALRPGLVRREAHSPIFSDPRLVDNYLRVTPLGRTGIAADVGGAVRFLAGPESAWVTGQSFAVDGGHELRGAPDLEAVARRRLGDEAMDGVTATTQPSAAPGA</sequence>
<accession>A0ABN2MZV5</accession>
<keyword evidence="2" id="KW-0560">Oxidoreductase</keyword>
<dbReference type="PROSITE" id="PS00061">
    <property type="entry name" value="ADH_SHORT"/>
    <property type="match status" value="1"/>
</dbReference>
<dbReference type="PRINTS" id="PR00081">
    <property type="entry name" value="GDHRDH"/>
</dbReference>
<dbReference type="Gene3D" id="3.40.50.720">
    <property type="entry name" value="NAD(P)-binding Rossmann-like Domain"/>
    <property type="match status" value="1"/>
</dbReference>
<comment type="caution">
    <text evidence="3">The sequence shown here is derived from an EMBL/GenBank/DDBJ whole genome shotgun (WGS) entry which is preliminary data.</text>
</comment>
<evidence type="ECO:0000313" key="3">
    <source>
        <dbReference type="EMBL" id="GAA1844433.1"/>
    </source>
</evidence>
<name>A0ABN2MZV5_9PSEU</name>
<proteinExistence type="inferred from homology"/>
<evidence type="ECO:0000313" key="4">
    <source>
        <dbReference type="Proteomes" id="UP001500449"/>
    </source>
</evidence>
<dbReference type="InterPro" id="IPR036291">
    <property type="entry name" value="NAD(P)-bd_dom_sf"/>
</dbReference>
<dbReference type="PANTHER" id="PTHR43669">
    <property type="entry name" value="5-KETO-D-GLUCONATE 5-REDUCTASE"/>
    <property type="match status" value="1"/>
</dbReference>
<dbReference type="RefSeq" id="WP_344415700.1">
    <property type="nucleotide sequence ID" value="NZ_BAAAQK010000005.1"/>
</dbReference>
<dbReference type="EMBL" id="BAAAQK010000005">
    <property type="protein sequence ID" value="GAA1844433.1"/>
    <property type="molecule type" value="Genomic_DNA"/>
</dbReference>
<dbReference type="SUPFAM" id="SSF51735">
    <property type="entry name" value="NAD(P)-binding Rossmann-fold domains"/>
    <property type="match status" value="1"/>
</dbReference>
<gene>
    <name evidence="3" type="ORF">GCM10009836_24830</name>
</gene>
<comment type="similarity">
    <text evidence="1">Belongs to the short-chain dehydrogenases/reductases (SDR) family.</text>
</comment>
<organism evidence="3 4">
    <name type="scientific">Pseudonocardia ailaonensis</name>
    <dbReference type="NCBI Taxonomy" id="367279"/>
    <lineage>
        <taxon>Bacteria</taxon>
        <taxon>Bacillati</taxon>
        <taxon>Actinomycetota</taxon>
        <taxon>Actinomycetes</taxon>
        <taxon>Pseudonocardiales</taxon>
        <taxon>Pseudonocardiaceae</taxon>
        <taxon>Pseudonocardia</taxon>
    </lineage>
</organism>
<protein>
    <submittedName>
        <fullName evidence="3">SDR family oxidoreductase</fullName>
    </submittedName>
</protein>
<evidence type="ECO:0000256" key="1">
    <source>
        <dbReference type="ARBA" id="ARBA00006484"/>
    </source>
</evidence>
<dbReference type="InterPro" id="IPR020904">
    <property type="entry name" value="Sc_DH/Rdtase_CS"/>
</dbReference>
<dbReference type="PANTHER" id="PTHR43669:SF3">
    <property type="entry name" value="ALCOHOL DEHYDROGENASE, PUTATIVE (AFU_ORTHOLOGUE AFUA_3G03445)-RELATED"/>
    <property type="match status" value="1"/>
</dbReference>
<dbReference type="Pfam" id="PF13561">
    <property type="entry name" value="adh_short_C2"/>
    <property type="match status" value="1"/>
</dbReference>
<evidence type="ECO:0000256" key="2">
    <source>
        <dbReference type="ARBA" id="ARBA00023002"/>
    </source>
</evidence>
<dbReference type="Proteomes" id="UP001500449">
    <property type="component" value="Unassembled WGS sequence"/>
</dbReference>
<dbReference type="InterPro" id="IPR002347">
    <property type="entry name" value="SDR_fam"/>
</dbReference>
<reference evidence="3 4" key="1">
    <citation type="journal article" date="2019" name="Int. J. Syst. Evol. Microbiol.">
        <title>The Global Catalogue of Microorganisms (GCM) 10K type strain sequencing project: providing services to taxonomists for standard genome sequencing and annotation.</title>
        <authorList>
            <consortium name="The Broad Institute Genomics Platform"/>
            <consortium name="The Broad Institute Genome Sequencing Center for Infectious Disease"/>
            <person name="Wu L."/>
            <person name="Ma J."/>
        </authorList>
    </citation>
    <scope>NUCLEOTIDE SEQUENCE [LARGE SCALE GENOMIC DNA]</scope>
    <source>
        <strain evidence="3 4">JCM 16009</strain>
    </source>
</reference>
<keyword evidence="4" id="KW-1185">Reference proteome</keyword>